<sequence>MSFTGLLVTIFSIESLADFLSLGTLIAYSVATIALLVIRYGQPPELYWTGDSETSQDSSEGSISPGSAVEVEAALPSMKAVPGLCKRPSLESNGAEMICSNVDLIRPMSIGRHDNRKRLHTEITFNVVWKCGSLVKSLSGRLQSNDLSLQLNSLSQSPGLISRICHLLCTATSSPPFHSFDVVEQREASAIRSDFPAGHSSPCLCCSTGQFGQCRVGQPGYPSRFWAAWLPAGLVRLSTTRSPGRMVFYLLACYIGFLCLLIITLKVEPLGVSVQPGVFVWYWWRILLICISTVGLLGCIAGMGIHVQFPSLHSQLYRVGHLWEHDRPLVF</sequence>
<feature type="transmembrane region" description="Helical" evidence="1">
    <location>
        <begin position="246"/>
        <end position="263"/>
    </location>
</feature>
<keyword evidence="1" id="KW-0472">Membrane</keyword>
<evidence type="ECO:0000313" key="3">
    <source>
        <dbReference type="Proteomes" id="UP000784294"/>
    </source>
</evidence>
<keyword evidence="1" id="KW-1133">Transmembrane helix</keyword>
<comment type="caution">
    <text evidence="2">The sequence shown here is derived from an EMBL/GenBank/DDBJ whole genome shotgun (WGS) entry which is preliminary data.</text>
</comment>
<evidence type="ECO:0000313" key="2">
    <source>
        <dbReference type="EMBL" id="VEL37911.1"/>
    </source>
</evidence>
<feature type="transmembrane region" description="Helical" evidence="1">
    <location>
        <begin position="20"/>
        <end position="38"/>
    </location>
</feature>
<keyword evidence="1" id="KW-0812">Transmembrane</keyword>
<accession>A0A3S5B1P9</accession>
<dbReference type="EMBL" id="CAAALY010256325">
    <property type="protein sequence ID" value="VEL37911.1"/>
    <property type="molecule type" value="Genomic_DNA"/>
</dbReference>
<protein>
    <submittedName>
        <fullName evidence="2">Uncharacterized protein</fullName>
    </submittedName>
</protein>
<dbReference type="Proteomes" id="UP000784294">
    <property type="component" value="Unassembled WGS sequence"/>
</dbReference>
<dbReference type="AlphaFoldDB" id="A0A3S5B1P9"/>
<dbReference type="OrthoDB" id="3900342at2759"/>
<feature type="transmembrane region" description="Helical" evidence="1">
    <location>
        <begin position="283"/>
        <end position="305"/>
    </location>
</feature>
<keyword evidence="3" id="KW-1185">Reference proteome</keyword>
<reference evidence="2" key="1">
    <citation type="submission" date="2018-11" db="EMBL/GenBank/DDBJ databases">
        <authorList>
            <consortium name="Pathogen Informatics"/>
        </authorList>
    </citation>
    <scope>NUCLEOTIDE SEQUENCE</scope>
</reference>
<name>A0A3S5B1P9_9PLAT</name>
<evidence type="ECO:0000256" key="1">
    <source>
        <dbReference type="SAM" id="Phobius"/>
    </source>
</evidence>
<gene>
    <name evidence="2" type="ORF">PXEA_LOCUS31351</name>
</gene>
<organism evidence="2 3">
    <name type="scientific">Protopolystoma xenopodis</name>
    <dbReference type="NCBI Taxonomy" id="117903"/>
    <lineage>
        <taxon>Eukaryota</taxon>
        <taxon>Metazoa</taxon>
        <taxon>Spiralia</taxon>
        <taxon>Lophotrochozoa</taxon>
        <taxon>Platyhelminthes</taxon>
        <taxon>Monogenea</taxon>
        <taxon>Polyopisthocotylea</taxon>
        <taxon>Polystomatidea</taxon>
        <taxon>Polystomatidae</taxon>
        <taxon>Protopolystoma</taxon>
    </lineage>
</organism>
<proteinExistence type="predicted"/>